<keyword evidence="5 7" id="KW-0472">Membrane</keyword>
<organism evidence="10 11">
    <name type="scientific">Cellulomonas biazotea</name>
    <dbReference type="NCBI Taxonomy" id="1709"/>
    <lineage>
        <taxon>Bacteria</taxon>
        <taxon>Bacillati</taxon>
        <taxon>Actinomycetota</taxon>
        <taxon>Actinomycetes</taxon>
        <taxon>Micrococcales</taxon>
        <taxon>Cellulomonadaceae</taxon>
        <taxon>Cellulomonas</taxon>
    </lineage>
</organism>
<dbReference type="Pfam" id="PF02687">
    <property type="entry name" value="FtsX"/>
    <property type="match status" value="1"/>
</dbReference>
<dbReference type="InterPro" id="IPR003838">
    <property type="entry name" value="ABC3_permease_C"/>
</dbReference>
<feature type="transmembrane region" description="Helical" evidence="7">
    <location>
        <begin position="268"/>
        <end position="293"/>
    </location>
</feature>
<evidence type="ECO:0000256" key="5">
    <source>
        <dbReference type="ARBA" id="ARBA00023136"/>
    </source>
</evidence>
<feature type="domain" description="MacB-like periplasmic core" evidence="9">
    <location>
        <begin position="25"/>
        <end position="230"/>
    </location>
</feature>
<keyword evidence="11" id="KW-1185">Reference proteome</keyword>
<dbReference type="EMBL" id="BIMR01000018">
    <property type="protein sequence ID" value="GCE75263.1"/>
    <property type="molecule type" value="Genomic_DNA"/>
</dbReference>
<dbReference type="RefSeq" id="WP_165446606.1">
    <property type="nucleotide sequence ID" value="NZ_JBHLSX010000001.1"/>
</dbReference>
<sequence length="391" mass="39927">MTVRLSVTDTLATATLGPRSRPMRSVLSMLGVAIGIATLVTVIGIAGTNQAHTRAQLEALGSNVLEVTPGDSPDGPVPLPETASAMIRRIAPVEGAAAIRALPHQKVFRTDLVPETMGSGITVDAVEPELAGTMDLSVADGRWFDDATSSLPGVVLGARAAQLLGVAAVGQRVWIGDQWYGVLGILAPAQLAPQFDMKALIGDDWAVGHLVDPQVTTIYVRTRSGTASQVRQVIPLTANPAVPHAVEVAARSRLEQAQTAVDGSYRALALGLATIALLVGAIGIVNTMVIAVLERRGEIGLRRAVGARAGQVRLQFVVEAALIGLCGGVAGVVVGVLVTLGYGAANAMTPMVDPAACAAGVVLAVLVGAVAGAYPASRAARLSPTQALRGA</sequence>
<keyword evidence="4 7" id="KW-1133">Transmembrane helix</keyword>
<protein>
    <submittedName>
        <fullName evidence="10">ABC transporter permease</fullName>
    </submittedName>
</protein>
<evidence type="ECO:0000256" key="6">
    <source>
        <dbReference type="ARBA" id="ARBA00038076"/>
    </source>
</evidence>
<accession>A0A402DMC1</accession>
<keyword evidence="2" id="KW-1003">Cell membrane</keyword>
<evidence type="ECO:0000256" key="3">
    <source>
        <dbReference type="ARBA" id="ARBA00022692"/>
    </source>
</evidence>
<dbReference type="Pfam" id="PF12704">
    <property type="entry name" value="MacB_PCD"/>
    <property type="match status" value="1"/>
</dbReference>
<dbReference type="AlphaFoldDB" id="A0A402DMC1"/>
<evidence type="ECO:0000256" key="4">
    <source>
        <dbReference type="ARBA" id="ARBA00022989"/>
    </source>
</evidence>
<feature type="transmembrane region" description="Helical" evidence="7">
    <location>
        <begin position="351"/>
        <end position="374"/>
    </location>
</feature>
<evidence type="ECO:0000259" key="8">
    <source>
        <dbReference type="Pfam" id="PF02687"/>
    </source>
</evidence>
<name>A0A402DMC1_9CELL</name>
<evidence type="ECO:0000256" key="1">
    <source>
        <dbReference type="ARBA" id="ARBA00004651"/>
    </source>
</evidence>
<evidence type="ECO:0000256" key="2">
    <source>
        <dbReference type="ARBA" id="ARBA00022475"/>
    </source>
</evidence>
<feature type="transmembrane region" description="Helical" evidence="7">
    <location>
        <begin position="314"/>
        <end position="345"/>
    </location>
</feature>
<evidence type="ECO:0000313" key="10">
    <source>
        <dbReference type="EMBL" id="GCE75263.1"/>
    </source>
</evidence>
<evidence type="ECO:0000256" key="7">
    <source>
        <dbReference type="SAM" id="Phobius"/>
    </source>
</evidence>
<reference evidence="10 11" key="1">
    <citation type="submission" date="2019-01" db="EMBL/GenBank/DDBJ databases">
        <title>Draft genome sequence of Cellulomonas takizawaensis strain TKZ-21.</title>
        <authorList>
            <person name="Yamamura H."/>
            <person name="Hayashi T."/>
            <person name="Hamada M."/>
            <person name="Serisawa Y."/>
            <person name="Matsuyama K."/>
            <person name="Nakagawa Y."/>
            <person name="Otoguro M."/>
            <person name="Yanagida F."/>
            <person name="Hayakawa M."/>
        </authorList>
    </citation>
    <scope>NUCLEOTIDE SEQUENCE [LARGE SCALE GENOMIC DNA]</scope>
    <source>
        <strain evidence="10 11">NBRC12680</strain>
    </source>
</reference>
<comment type="caution">
    <text evidence="10">The sequence shown here is derived from an EMBL/GenBank/DDBJ whole genome shotgun (WGS) entry which is preliminary data.</text>
</comment>
<gene>
    <name evidence="10" type="ORF">CBZ_03190</name>
</gene>
<keyword evidence="3 7" id="KW-0812">Transmembrane</keyword>
<dbReference type="Proteomes" id="UP000289954">
    <property type="component" value="Unassembled WGS sequence"/>
</dbReference>
<dbReference type="InterPro" id="IPR050250">
    <property type="entry name" value="Macrolide_Exporter_MacB"/>
</dbReference>
<dbReference type="InterPro" id="IPR025857">
    <property type="entry name" value="MacB_PCD"/>
</dbReference>
<comment type="similarity">
    <text evidence="6">Belongs to the ABC-4 integral membrane protein family.</text>
</comment>
<dbReference type="PANTHER" id="PTHR30572">
    <property type="entry name" value="MEMBRANE COMPONENT OF TRANSPORTER-RELATED"/>
    <property type="match status" value="1"/>
</dbReference>
<proteinExistence type="inferred from homology"/>
<dbReference type="GO" id="GO:0005886">
    <property type="term" value="C:plasma membrane"/>
    <property type="evidence" value="ECO:0007669"/>
    <property type="project" value="UniProtKB-SubCell"/>
</dbReference>
<dbReference type="GO" id="GO:0022857">
    <property type="term" value="F:transmembrane transporter activity"/>
    <property type="evidence" value="ECO:0007669"/>
    <property type="project" value="TreeGrafter"/>
</dbReference>
<evidence type="ECO:0000313" key="11">
    <source>
        <dbReference type="Proteomes" id="UP000289954"/>
    </source>
</evidence>
<comment type="subcellular location">
    <subcellularLocation>
        <location evidence="1">Cell membrane</location>
        <topology evidence="1">Multi-pass membrane protein</topology>
    </subcellularLocation>
</comment>
<feature type="transmembrane region" description="Helical" evidence="7">
    <location>
        <begin position="26"/>
        <end position="47"/>
    </location>
</feature>
<feature type="domain" description="ABC3 transporter permease C-terminal" evidence="8">
    <location>
        <begin position="272"/>
        <end position="384"/>
    </location>
</feature>
<evidence type="ECO:0000259" key="9">
    <source>
        <dbReference type="Pfam" id="PF12704"/>
    </source>
</evidence>
<dbReference type="PANTHER" id="PTHR30572:SF4">
    <property type="entry name" value="ABC TRANSPORTER PERMEASE YTRF"/>
    <property type="match status" value="1"/>
</dbReference>